<dbReference type="PROSITE" id="PS01124">
    <property type="entry name" value="HTH_ARAC_FAMILY_2"/>
    <property type="match status" value="1"/>
</dbReference>
<dbReference type="PANTHER" id="PTHR43280:SF10">
    <property type="entry name" value="REGULATORY PROTEIN POCR"/>
    <property type="match status" value="1"/>
</dbReference>
<dbReference type="PRINTS" id="PR00032">
    <property type="entry name" value="HTHARAC"/>
</dbReference>
<dbReference type="InterPro" id="IPR020449">
    <property type="entry name" value="Tscrpt_reg_AraC-type_HTH"/>
</dbReference>
<keyword evidence="6" id="KW-1185">Reference proteome</keyword>
<dbReference type="SMART" id="SM00342">
    <property type="entry name" value="HTH_ARAC"/>
    <property type="match status" value="1"/>
</dbReference>
<comment type="caution">
    <text evidence="5">The sequence shown here is derived from an EMBL/GenBank/DDBJ whole genome shotgun (WGS) entry which is preliminary data.</text>
</comment>
<dbReference type="InterPro" id="IPR018060">
    <property type="entry name" value="HTH_AraC"/>
</dbReference>
<evidence type="ECO:0000256" key="3">
    <source>
        <dbReference type="ARBA" id="ARBA00023163"/>
    </source>
</evidence>
<dbReference type="EMBL" id="NQMS01000008">
    <property type="protein sequence ID" value="PAV95185.1"/>
    <property type="molecule type" value="Genomic_DNA"/>
</dbReference>
<evidence type="ECO:0000259" key="4">
    <source>
        <dbReference type="PROSITE" id="PS01124"/>
    </source>
</evidence>
<dbReference type="KEGG" id="hpar:AL518_10655"/>
<evidence type="ECO:0000256" key="2">
    <source>
        <dbReference type="ARBA" id="ARBA00023125"/>
    </source>
</evidence>
<gene>
    <name evidence="5" type="ORF">CJD50_17195</name>
</gene>
<dbReference type="RefSeq" id="WP_039188133.1">
    <property type="nucleotide sequence ID" value="NZ_CAURWF010000078.1"/>
</dbReference>
<organism evidence="5 6">
    <name type="scientific">Hafnia paralvei</name>
    <dbReference type="NCBI Taxonomy" id="546367"/>
    <lineage>
        <taxon>Bacteria</taxon>
        <taxon>Pseudomonadati</taxon>
        <taxon>Pseudomonadota</taxon>
        <taxon>Gammaproteobacteria</taxon>
        <taxon>Enterobacterales</taxon>
        <taxon>Hafniaceae</taxon>
        <taxon>Hafnia</taxon>
    </lineage>
</organism>
<keyword evidence="2" id="KW-0238">DNA-binding</keyword>
<protein>
    <submittedName>
        <fullName evidence="5">AraC family transcriptional regulator</fullName>
    </submittedName>
</protein>
<dbReference type="InterPro" id="IPR009057">
    <property type="entry name" value="Homeodomain-like_sf"/>
</dbReference>
<keyword evidence="3" id="KW-0804">Transcription</keyword>
<evidence type="ECO:0000313" key="6">
    <source>
        <dbReference type="Proteomes" id="UP000218796"/>
    </source>
</evidence>
<evidence type="ECO:0000313" key="5">
    <source>
        <dbReference type="EMBL" id="PAV95185.1"/>
    </source>
</evidence>
<dbReference type="GO" id="GO:0043565">
    <property type="term" value="F:sequence-specific DNA binding"/>
    <property type="evidence" value="ECO:0007669"/>
    <property type="project" value="InterPro"/>
</dbReference>
<accession>A0A2A2M8U7</accession>
<dbReference type="GO" id="GO:0003700">
    <property type="term" value="F:DNA-binding transcription factor activity"/>
    <property type="evidence" value="ECO:0007669"/>
    <property type="project" value="InterPro"/>
</dbReference>
<proteinExistence type="predicted"/>
<keyword evidence="1" id="KW-0805">Transcription regulation</keyword>
<dbReference type="PANTHER" id="PTHR43280">
    <property type="entry name" value="ARAC-FAMILY TRANSCRIPTIONAL REGULATOR"/>
    <property type="match status" value="1"/>
</dbReference>
<dbReference type="AlphaFoldDB" id="A0A2A2M8U7"/>
<dbReference type="OrthoDB" id="1050625at2"/>
<reference evidence="5 6" key="1">
    <citation type="submission" date="2017-08" db="EMBL/GenBank/DDBJ databases">
        <title>Draft Genome Sequence of Hafnia alvei CITHA-6 Isolated from Raw Bovine Milk.</title>
        <authorList>
            <person name="Culligan E.P."/>
            <person name="Mcsweeney A."/>
            <person name="O'Doherty C."/>
            <person name="Gleeson E."/>
            <person name="O'Riordan D."/>
            <person name="Sleator R.D."/>
        </authorList>
    </citation>
    <scope>NUCLEOTIDE SEQUENCE [LARGE SCALE GENOMIC DNA]</scope>
    <source>
        <strain evidence="5 6">CITHA-6</strain>
    </source>
</reference>
<dbReference type="SUPFAM" id="SSF46689">
    <property type="entry name" value="Homeodomain-like"/>
    <property type="match status" value="1"/>
</dbReference>
<evidence type="ECO:0000256" key="1">
    <source>
        <dbReference type="ARBA" id="ARBA00023015"/>
    </source>
</evidence>
<dbReference type="InterPro" id="IPR018062">
    <property type="entry name" value="HTH_AraC-typ_CS"/>
</dbReference>
<dbReference type="Proteomes" id="UP000218796">
    <property type="component" value="Unassembled WGS sequence"/>
</dbReference>
<dbReference type="Pfam" id="PF12833">
    <property type="entry name" value="HTH_18"/>
    <property type="match status" value="1"/>
</dbReference>
<name>A0A2A2M8U7_9GAMM</name>
<feature type="domain" description="HTH araC/xylS-type" evidence="4">
    <location>
        <begin position="191"/>
        <end position="289"/>
    </location>
</feature>
<dbReference type="PROSITE" id="PS00041">
    <property type="entry name" value="HTH_ARAC_FAMILY_1"/>
    <property type="match status" value="1"/>
</dbReference>
<dbReference type="Gene3D" id="1.10.10.60">
    <property type="entry name" value="Homeodomain-like"/>
    <property type="match status" value="2"/>
</dbReference>
<sequence>MSLTEQAFFSELLSGLVLNPQQLKHTFFAQRYQDSQGHLQGVGGLTVKFPRLDIVLRGTYTTSARLNDDDLRHGTLTHGDLLFIPAYSNSQPTWEKDVLLLSLLFTPSYIGFSFFDKRAASAGFHRLRKLEVPQQNAGELEHILQALSYLGARVTDPNVSRYLVLSLLHVCHSQLCLPPVNKIQRGAFLYKSICTYIQDNYAGALSRESTAAIFNITANHLSRIFQLEGNMSFIDYLHWVRLGKAKMILQKYHLNVNEVARRCGYSDGNYFCRLFKRQFGLTPSEYRKQFLSV</sequence>